<accession>A0ABM7RTM7</accession>
<dbReference type="Pfam" id="PF11136">
    <property type="entry name" value="DUF2889"/>
    <property type="match status" value="1"/>
</dbReference>
<reference evidence="1 2" key="1">
    <citation type="submission" date="2016-04" db="EMBL/GenBank/DDBJ databases">
        <title>Complete genome sequence of Pseudomonas sp. LAB-08 isolated from TCE contaminated aquifer soil.</title>
        <authorList>
            <person name="Dohra H."/>
            <person name="Suzuki K."/>
            <person name="Fatma A."/>
            <person name="Inuzuka Y."/>
            <person name="Honjo M."/>
            <person name="Tashiro Y."/>
            <person name="Futamata H."/>
        </authorList>
    </citation>
    <scope>NUCLEOTIDE SEQUENCE [LARGE SCALE GENOMIC DNA]</scope>
    <source>
        <strain evidence="1 2">LAB-08</strain>
    </source>
</reference>
<organism evidence="1 2">
    <name type="scientific">Pseudomonas izuensis</name>
    <dbReference type="NCBI Taxonomy" id="2684212"/>
    <lineage>
        <taxon>Bacteria</taxon>
        <taxon>Pseudomonadati</taxon>
        <taxon>Pseudomonadota</taxon>
        <taxon>Gammaproteobacteria</taxon>
        <taxon>Pseudomonadales</taxon>
        <taxon>Pseudomonadaceae</taxon>
        <taxon>Pseudomonas</taxon>
    </lineage>
</organism>
<sequence>MTVPIASHPERRLLHTRQVVCTGYERDDGLFDIEGHLLDTKGVDTDFPYGTIPANGVLHGMRILMTLDLKMVIRHLTALSEQAPTPVCSHVNQAYAALVGMRIGPGFKKRVAERVGGVKGCTHLTEMLGPMATTAIQTLAPVIQKRLRQRAASDPEFQMPRHWVIGTCHAYHPEGDAARRVSEWQPIAVSSQTPL</sequence>
<gene>
    <name evidence="1" type="ORF">LAB08_R35280</name>
</gene>
<name>A0ABM7RTM7_9PSED</name>
<proteinExistence type="predicted"/>
<dbReference type="Proteomes" id="UP000218595">
    <property type="component" value="Chromosome"/>
</dbReference>
<dbReference type="RefSeq" id="WP_096510495.1">
    <property type="nucleotide sequence ID" value="NZ_AP017423.2"/>
</dbReference>
<protein>
    <submittedName>
        <fullName evidence="1">DUF2889 domain-containing protein</fullName>
    </submittedName>
</protein>
<keyword evidence="2" id="KW-1185">Reference proteome</keyword>
<evidence type="ECO:0000313" key="1">
    <source>
        <dbReference type="EMBL" id="BCX68886.1"/>
    </source>
</evidence>
<dbReference type="EMBL" id="AP017423">
    <property type="protein sequence ID" value="BCX68886.1"/>
    <property type="molecule type" value="Genomic_DNA"/>
</dbReference>
<evidence type="ECO:0000313" key="2">
    <source>
        <dbReference type="Proteomes" id="UP000218595"/>
    </source>
</evidence>
<dbReference type="InterPro" id="IPR021312">
    <property type="entry name" value="DUF2889"/>
</dbReference>